<dbReference type="Gene3D" id="3.30.700.10">
    <property type="entry name" value="Glycoprotein, Type 4 Pilin"/>
    <property type="match status" value="1"/>
</dbReference>
<dbReference type="InParanoid" id="A0A517SEE6"/>
<dbReference type="OrthoDB" id="263714at2"/>
<dbReference type="Pfam" id="PF07963">
    <property type="entry name" value="N_methyl"/>
    <property type="match status" value="1"/>
</dbReference>
<protein>
    <submittedName>
        <fullName evidence="2">Putative major pilin subunit</fullName>
    </submittedName>
</protein>
<evidence type="ECO:0000313" key="3">
    <source>
        <dbReference type="Proteomes" id="UP000315700"/>
    </source>
</evidence>
<dbReference type="InterPro" id="IPR012902">
    <property type="entry name" value="N_methyl_site"/>
</dbReference>
<dbReference type="Proteomes" id="UP000315700">
    <property type="component" value="Chromosome"/>
</dbReference>
<feature type="domain" description="DUF1559" evidence="1">
    <location>
        <begin position="33"/>
        <end position="311"/>
    </location>
</feature>
<reference evidence="2 3" key="1">
    <citation type="submission" date="2019-02" db="EMBL/GenBank/DDBJ databases">
        <title>Deep-cultivation of Planctomycetes and their phenomic and genomic characterization uncovers novel biology.</title>
        <authorList>
            <person name="Wiegand S."/>
            <person name="Jogler M."/>
            <person name="Boedeker C."/>
            <person name="Pinto D."/>
            <person name="Vollmers J."/>
            <person name="Rivas-Marin E."/>
            <person name="Kohn T."/>
            <person name="Peeters S.H."/>
            <person name="Heuer A."/>
            <person name="Rast P."/>
            <person name="Oberbeckmann S."/>
            <person name="Bunk B."/>
            <person name="Jeske O."/>
            <person name="Meyerdierks A."/>
            <person name="Storesund J.E."/>
            <person name="Kallscheuer N."/>
            <person name="Luecker S."/>
            <person name="Lage O.M."/>
            <person name="Pohl T."/>
            <person name="Merkel B.J."/>
            <person name="Hornburger P."/>
            <person name="Mueller R.-W."/>
            <person name="Bruemmer F."/>
            <person name="Labrenz M."/>
            <person name="Spormann A.M."/>
            <person name="Op den Camp H."/>
            <person name="Overmann J."/>
            <person name="Amann R."/>
            <person name="Jetten M.S.M."/>
            <person name="Mascher T."/>
            <person name="Medema M.H."/>
            <person name="Devos D.P."/>
            <person name="Kaster A.-K."/>
            <person name="Ovreas L."/>
            <person name="Rohde M."/>
            <person name="Galperin M.Y."/>
            <person name="Jogler C."/>
        </authorList>
    </citation>
    <scope>NUCLEOTIDE SEQUENCE [LARGE SCALE GENOMIC DNA]</scope>
    <source>
        <strain evidence="2 3">Pan44</strain>
    </source>
</reference>
<dbReference type="PANTHER" id="PTHR30093">
    <property type="entry name" value="GENERAL SECRETION PATHWAY PROTEIN G"/>
    <property type="match status" value="1"/>
</dbReference>
<dbReference type="RefSeq" id="WP_145030352.1">
    <property type="nucleotide sequence ID" value="NZ_CP036271.1"/>
</dbReference>
<dbReference type="InterPro" id="IPR027558">
    <property type="entry name" value="Pre_pil_HX9DG_C"/>
</dbReference>
<dbReference type="Pfam" id="PF07596">
    <property type="entry name" value="SBP_bac_10"/>
    <property type="match status" value="1"/>
</dbReference>
<dbReference type="KEGG" id="ccos:Pan44_25360"/>
<accession>A0A517SEE6</accession>
<keyword evidence="3" id="KW-1185">Reference proteome</keyword>
<dbReference type="PANTHER" id="PTHR30093:SF2">
    <property type="entry name" value="TYPE II SECRETION SYSTEM PROTEIN H"/>
    <property type="match status" value="1"/>
</dbReference>
<dbReference type="InterPro" id="IPR045584">
    <property type="entry name" value="Pilin-like"/>
</dbReference>
<dbReference type="SUPFAM" id="SSF54523">
    <property type="entry name" value="Pili subunits"/>
    <property type="match status" value="1"/>
</dbReference>
<dbReference type="InterPro" id="IPR011453">
    <property type="entry name" value="DUF1559"/>
</dbReference>
<sequence length="328" mass="34841">MSKKRRMAFTLIELLVVIAIIAILIALLLPAVQQAREAARRTQCKNNLKQFGLAMHNYHDAVGCFPYGWQLEVAGASHRRDCWFQRILPYIEQAPLYNAYETDKTEYIHQITGVAAVAYIARTPIAMLSCPSDGTLPGFGAGGSTTSFQGNYVVCAGPGAGTTIANNIITITNPDVGQAADAGGLFCRNTKMTIASAKDGTSNTMLGSEGIIRGNTGTATWGELGGYWGGAPHGAYGFSVGEPPNSSVPDRVYSCKATTYNGAPKNAPCENGNAGALPGRYAFARSFHTGGVTVAMADGAVRFVSDNIDKQTWIKLGMRQDGIPIGEF</sequence>
<dbReference type="NCBIfam" id="TIGR04294">
    <property type="entry name" value="pre_pil_HX9DG"/>
    <property type="match status" value="1"/>
</dbReference>
<proteinExistence type="predicted"/>
<evidence type="ECO:0000259" key="1">
    <source>
        <dbReference type="Pfam" id="PF07596"/>
    </source>
</evidence>
<organism evidence="2 3">
    <name type="scientific">Caulifigura coniformis</name>
    <dbReference type="NCBI Taxonomy" id="2527983"/>
    <lineage>
        <taxon>Bacteria</taxon>
        <taxon>Pseudomonadati</taxon>
        <taxon>Planctomycetota</taxon>
        <taxon>Planctomycetia</taxon>
        <taxon>Planctomycetales</taxon>
        <taxon>Planctomycetaceae</taxon>
        <taxon>Caulifigura</taxon>
    </lineage>
</organism>
<gene>
    <name evidence="2" type="ORF">Pan44_25360</name>
</gene>
<dbReference type="EMBL" id="CP036271">
    <property type="protein sequence ID" value="QDT54503.1"/>
    <property type="molecule type" value="Genomic_DNA"/>
</dbReference>
<dbReference type="NCBIfam" id="TIGR02532">
    <property type="entry name" value="IV_pilin_GFxxxE"/>
    <property type="match status" value="1"/>
</dbReference>
<name>A0A517SEE6_9PLAN</name>
<dbReference type="AlphaFoldDB" id="A0A517SEE6"/>
<evidence type="ECO:0000313" key="2">
    <source>
        <dbReference type="EMBL" id="QDT54503.1"/>
    </source>
</evidence>